<dbReference type="GO" id="GO:0016887">
    <property type="term" value="F:ATP hydrolysis activity"/>
    <property type="evidence" value="ECO:0007669"/>
    <property type="project" value="InterPro"/>
</dbReference>
<evidence type="ECO:0000256" key="1">
    <source>
        <dbReference type="ARBA" id="ARBA00022448"/>
    </source>
</evidence>
<keyword evidence="1" id="KW-0813">Transport</keyword>
<reference evidence="5 6" key="1">
    <citation type="submission" date="2018-06" db="EMBL/GenBank/DDBJ databases">
        <title>Genomic Encyclopedia of Archaeal and Bacterial Type Strains, Phase II (KMG-II): from individual species to whole genera.</title>
        <authorList>
            <person name="Goeker M."/>
        </authorList>
    </citation>
    <scope>NUCLEOTIDE SEQUENCE [LARGE SCALE GENOMIC DNA]</scope>
    <source>
        <strain evidence="5 6">ATCC 51348</strain>
    </source>
</reference>
<dbReference type="InterPro" id="IPR003439">
    <property type="entry name" value="ABC_transporter-like_ATP-bd"/>
</dbReference>
<name>A0A2W7G8N9_9BACT</name>
<dbReference type="PROSITE" id="PS50893">
    <property type="entry name" value="ABC_TRANSPORTER_2"/>
    <property type="match status" value="1"/>
</dbReference>
<accession>A0A2W7G8N9</accession>
<dbReference type="GO" id="GO:0005524">
    <property type="term" value="F:ATP binding"/>
    <property type="evidence" value="ECO:0007669"/>
    <property type="project" value="UniProtKB-KW"/>
</dbReference>
<dbReference type="PROSITE" id="PS00211">
    <property type="entry name" value="ABC_TRANSPORTER_1"/>
    <property type="match status" value="1"/>
</dbReference>
<protein>
    <submittedName>
        <fullName evidence="5">ABC-2 type transport system ATP-binding protein</fullName>
    </submittedName>
</protein>
<sequence length="236" mass="26978">MNKILEVNNLKKLFGKTNRGINSISFSVTDGDFHAFIGENGAGKTTTIKTIIGAYINYEGNILISNIDIKNAESKSIIGYIPEVADFPKELSVYEYLYNLALLSNIKKKEIKERIYYYLKLFNIENLVNDRPYNFSSGQKKKILLIQALIHHPKLLILDEPAANLDPTARYELFSLLKKLNNEEKITIFISSHVLAEIDKYVNSVTLIHNGNILYNGIKKQSLEDLFYEKIIKNNN</sequence>
<evidence type="ECO:0000259" key="4">
    <source>
        <dbReference type="PROSITE" id="PS50893"/>
    </source>
</evidence>
<dbReference type="RefSeq" id="WP_111518512.1">
    <property type="nucleotide sequence ID" value="NZ_QKUB01000004.1"/>
</dbReference>
<evidence type="ECO:0000313" key="6">
    <source>
        <dbReference type="Proteomes" id="UP000249646"/>
    </source>
</evidence>
<organism evidence="5 6">
    <name type="scientific">Metamycoplasma auris</name>
    <dbReference type="NCBI Taxonomy" id="51363"/>
    <lineage>
        <taxon>Bacteria</taxon>
        <taxon>Bacillati</taxon>
        <taxon>Mycoplasmatota</taxon>
        <taxon>Mycoplasmoidales</taxon>
        <taxon>Metamycoplasmataceae</taxon>
        <taxon>Metamycoplasma</taxon>
    </lineage>
</organism>
<feature type="domain" description="ABC transporter" evidence="4">
    <location>
        <begin position="5"/>
        <end position="235"/>
    </location>
</feature>
<dbReference type="OrthoDB" id="9775135at2"/>
<evidence type="ECO:0000256" key="2">
    <source>
        <dbReference type="ARBA" id="ARBA00022741"/>
    </source>
</evidence>
<dbReference type="CDD" id="cd03230">
    <property type="entry name" value="ABC_DR_subfamily_A"/>
    <property type="match status" value="1"/>
</dbReference>
<dbReference type="InterPro" id="IPR017871">
    <property type="entry name" value="ABC_transporter-like_CS"/>
</dbReference>
<keyword evidence="3 5" id="KW-0067">ATP-binding</keyword>
<evidence type="ECO:0000313" key="5">
    <source>
        <dbReference type="EMBL" id="PZV99947.1"/>
    </source>
</evidence>
<dbReference type="Pfam" id="PF00005">
    <property type="entry name" value="ABC_tran"/>
    <property type="match status" value="1"/>
</dbReference>
<dbReference type="SMART" id="SM00382">
    <property type="entry name" value="AAA"/>
    <property type="match status" value="1"/>
</dbReference>
<dbReference type="SUPFAM" id="SSF52540">
    <property type="entry name" value="P-loop containing nucleoside triphosphate hydrolases"/>
    <property type="match status" value="1"/>
</dbReference>
<dbReference type="AlphaFoldDB" id="A0A2W7G8N9"/>
<keyword evidence="2" id="KW-0547">Nucleotide-binding</keyword>
<dbReference type="InterPro" id="IPR003593">
    <property type="entry name" value="AAA+_ATPase"/>
</dbReference>
<gene>
    <name evidence="5" type="ORF">BCF89_10425</name>
</gene>
<dbReference type="Gene3D" id="3.40.50.300">
    <property type="entry name" value="P-loop containing nucleotide triphosphate hydrolases"/>
    <property type="match status" value="1"/>
</dbReference>
<evidence type="ECO:0000256" key="3">
    <source>
        <dbReference type="ARBA" id="ARBA00022840"/>
    </source>
</evidence>
<keyword evidence="6" id="KW-1185">Reference proteome</keyword>
<comment type="caution">
    <text evidence="5">The sequence shown here is derived from an EMBL/GenBank/DDBJ whole genome shotgun (WGS) entry which is preliminary data.</text>
</comment>
<dbReference type="InterPro" id="IPR027417">
    <property type="entry name" value="P-loop_NTPase"/>
</dbReference>
<proteinExistence type="predicted"/>
<dbReference type="Proteomes" id="UP000249646">
    <property type="component" value="Unassembled WGS sequence"/>
</dbReference>
<dbReference type="EMBL" id="QKUB01000004">
    <property type="protein sequence ID" value="PZV99947.1"/>
    <property type="molecule type" value="Genomic_DNA"/>
</dbReference>
<dbReference type="InterPro" id="IPR051782">
    <property type="entry name" value="ABC_Transporter_VariousFunc"/>
</dbReference>
<dbReference type="PANTHER" id="PTHR42939:SF1">
    <property type="entry name" value="ABC TRANSPORTER ATP-BINDING PROTEIN ALBC-RELATED"/>
    <property type="match status" value="1"/>
</dbReference>
<dbReference type="PANTHER" id="PTHR42939">
    <property type="entry name" value="ABC TRANSPORTER ATP-BINDING PROTEIN ALBC-RELATED"/>
    <property type="match status" value="1"/>
</dbReference>